<dbReference type="InterPro" id="IPR036047">
    <property type="entry name" value="F-box-like_dom_sf"/>
</dbReference>
<organism evidence="2 3">
    <name type="scientific">Cercospora kikuchii</name>
    <dbReference type="NCBI Taxonomy" id="84275"/>
    <lineage>
        <taxon>Eukaryota</taxon>
        <taxon>Fungi</taxon>
        <taxon>Dikarya</taxon>
        <taxon>Ascomycota</taxon>
        <taxon>Pezizomycotina</taxon>
        <taxon>Dothideomycetes</taxon>
        <taxon>Dothideomycetidae</taxon>
        <taxon>Mycosphaerellales</taxon>
        <taxon>Mycosphaerellaceae</taxon>
        <taxon>Cercospora</taxon>
    </lineage>
</organism>
<dbReference type="Proteomes" id="UP000825890">
    <property type="component" value="Unassembled WGS sequence"/>
</dbReference>
<dbReference type="GeneID" id="68295459"/>
<dbReference type="Gene3D" id="1.20.1280.50">
    <property type="match status" value="1"/>
</dbReference>
<gene>
    <name evidence="2" type="ORF">CKM354_000988400</name>
</gene>
<accession>A0A9P3FJE9</accession>
<sequence>MPTPSTEESNSGDMKDRNQAIIKSQIDHQVEAVQTTMSNVTLEPPSNKPQATGLILPVELQLQVLSLLPARQIQCVRRVCKQLRDIIDLKENSLLVTSIQERDRDRIASEFKHLLRETDDHRDFLNLLARFINYRGLAKSAFDNCDTINAFADYWASLATKADNQTTFGSKRKFAQHLAETLISSHISNHRADLCNEHKFEEWTIGHGVYHHGTITNIIPLFISPSNFGSHYGITLQNLVDWTSAIRSPKETIFNYNPAADEDLIDYDKAMGFNYEDGEDPNSCLTQQIIFRALRLPMAPKAVRNSIGYQFRSNWRAYKMLESIKYLRLTELQKAWLLEDVFPRVGKKGTCNLRTLGRQVIYL</sequence>
<dbReference type="InterPro" id="IPR001810">
    <property type="entry name" value="F-box_dom"/>
</dbReference>
<feature type="domain" description="F-box" evidence="1">
    <location>
        <begin position="56"/>
        <end position="96"/>
    </location>
</feature>
<comment type="caution">
    <text evidence="2">The sequence shown here is derived from an EMBL/GenBank/DDBJ whole genome shotgun (WGS) entry which is preliminary data.</text>
</comment>
<dbReference type="SMART" id="SM00256">
    <property type="entry name" value="FBOX"/>
    <property type="match status" value="1"/>
</dbReference>
<dbReference type="SUPFAM" id="SSF81383">
    <property type="entry name" value="F-box domain"/>
    <property type="match status" value="1"/>
</dbReference>
<evidence type="ECO:0000313" key="3">
    <source>
        <dbReference type="Proteomes" id="UP000825890"/>
    </source>
</evidence>
<keyword evidence="3" id="KW-1185">Reference proteome</keyword>
<name>A0A9P3FJE9_9PEZI</name>
<proteinExistence type="predicted"/>
<evidence type="ECO:0000259" key="1">
    <source>
        <dbReference type="SMART" id="SM00256"/>
    </source>
</evidence>
<protein>
    <recommendedName>
        <fullName evidence="1">F-box domain-containing protein</fullName>
    </recommendedName>
</protein>
<reference evidence="2 3" key="1">
    <citation type="submission" date="2021-01" db="EMBL/GenBank/DDBJ databases">
        <title>Cercospora kikuchii MAFF 305040 whole genome shotgun sequence.</title>
        <authorList>
            <person name="Kashiwa T."/>
            <person name="Suzuki T."/>
        </authorList>
    </citation>
    <scope>NUCLEOTIDE SEQUENCE [LARGE SCALE GENOMIC DNA]</scope>
    <source>
        <strain evidence="2 3">MAFF 305040</strain>
    </source>
</reference>
<dbReference type="OrthoDB" id="3642669at2759"/>
<dbReference type="AlphaFoldDB" id="A0A9P3FJE9"/>
<dbReference type="EMBL" id="BOLY01000006">
    <property type="protein sequence ID" value="GIZ46772.1"/>
    <property type="molecule type" value="Genomic_DNA"/>
</dbReference>
<evidence type="ECO:0000313" key="2">
    <source>
        <dbReference type="EMBL" id="GIZ46772.1"/>
    </source>
</evidence>
<dbReference type="RefSeq" id="XP_044661259.1">
    <property type="nucleotide sequence ID" value="XM_044805324.1"/>
</dbReference>
<dbReference type="Pfam" id="PF12937">
    <property type="entry name" value="F-box-like"/>
    <property type="match status" value="1"/>
</dbReference>